<keyword evidence="2" id="KW-1185">Reference proteome</keyword>
<sequence>MSLETTATNSLVEIVPQAKLLQISLISRVTNPVVAYNYSLCCKSVRQTAA</sequence>
<organism evidence="1 2">
    <name type="scientific">Planctopirus ephydatiae</name>
    <dbReference type="NCBI Taxonomy" id="2528019"/>
    <lineage>
        <taxon>Bacteria</taxon>
        <taxon>Pseudomonadati</taxon>
        <taxon>Planctomycetota</taxon>
        <taxon>Planctomycetia</taxon>
        <taxon>Planctomycetales</taxon>
        <taxon>Planctomycetaceae</taxon>
        <taxon>Planctopirus</taxon>
    </lineage>
</organism>
<dbReference type="KEGG" id="peh:Spb1_38860"/>
<protein>
    <submittedName>
        <fullName evidence="1">Uncharacterized protein</fullName>
    </submittedName>
</protein>
<name>A0A518GTP6_9PLAN</name>
<evidence type="ECO:0000313" key="1">
    <source>
        <dbReference type="EMBL" id="QDV31939.1"/>
    </source>
</evidence>
<evidence type="ECO:0000313" key="2">
    <source>
        <dbReference type="Proteomes" id="UP000315349"/>
    </source>
</evidence>
<proteinExistence type="predicted"/>
<dbReference type="EMBL" id="CP036299">
    <property type="protein sequence ID" value="QDV31939.1"/>
    <property type="molecule type" value="Genomic_DNA"/>
</dbReference>
<dbReference type="AlphaFoldDB" id="A0A518GTP6"/>
<dbReference type="Proteomes" id="UP000315349">
    <property type="component" value="Chromosome"/>
</dbReference>
<reference evidence="1 2" key="1">
    <citation type="submission" date="2019-02" db="EMBL/GenBank/DDBJ databases">
        <title>Deep-cultivation of Planctomycetes and their phenomic and genomic characterization uncovers novel biology.</title>
        <authorList>
            <person name="Wiegand S."/>
            <person name="Jogler M."/>
            <person name="Boedeker C."/>
            <person name="Pinto D."/>
            <person name="Vollmers J."/>
            <person name="Rivas-Marin E."/>
            <person name="Kohn T."/>
            <person name="Peeters S.H."/>
            <person name="Heuer A."/>
            <person name="Rast P."/>
            <person name="Oberbeckmann S."/>
            <person name="Bunk B."/>
            <person name="Jeske O."/>
            <person name="Meyerdierks A."/>
            <person name="Storesund J.E."/>
            <person name="Kallscheuer N."/>
            <person name="Luecker S."/>
            <person name="Lage O.M."/>
            <person name="Pohl T."/>
            <person name="Merkel B.J."/>
            <person name="Hornburger P."/>
            <person name="Mueller R.-W."/>
            <person name="Bruemmer F."/>
            <person name="Labrenz M."/>
            <person name="Spormann A.M."/>
            <person name="Op den Camp H."/>
            <person name="Overmann J."/>
            <person name="Amann R."/>
            <person name="Jetten M.S.M."/>
            <person name="Mascher T."/>
            <person name="Medema M.H."/>
            <person name="Devos D.P."/>
            <person name="Kaster A.-K."/>
            <person name="Ovreas L."/>
            <person name="Rohde M."/>
            <person name="Galperin M.Y."/>
            <person name="Jogler C."/>
        </authorList>
    </citation>
    <scope>NUCLEOTIDE SEQUENCE [LARGE SCALE GENOMIC DNA]</scope>
    <source>
        <strain evidence="1 2">Spb1</strain>
    </source>
</reference>
<gene>
    <name evidence="1" type="ORF">Spb1_38860</name>
</gene>
<accession>A0A518GTP6</accession>